<name>A0A087CVU0_BIFRU</name>
<reference evidence="1 2" key="1">
    <citation type="submission" date="2014-03" db="EMBL/GenBank/DDBJ databases">
        <title>Genomics of Bifidobacteria.</title>
        <authorList>
            <person name="Ventura M."/>
            <person name="Milani C."/>
            <person name="Lugli G.A."/>
        </authorList>
    </citation>
    <scope>NUCLEOTIDE SEQUENCE [LARGE SCALE GENOMIC DNA]</scope>
    <source>
        <strain evidence="1 2">LMG 21811</strain>
    </source>
</reference>
<dbReference type="SUPFAM" id="SSF52540">
    <property type="entry name" value="P-loop containing nucleoside triphosphate hydrolases"/>
    <property type="match status" value="1"/>
</dbReference>
<comment type="caution">
    <text evidence="1">The sequence shown here is derived from an EMBL/GenBank/DDBJ whole genome shotgun (WGS) entry which is preliminary data.</text>
</comment>
<dbReference type="Proteomes" id="UP000029078">
    <property type="component" value="Unassembled WGS sequence"/>
</dbReference>
<dbReference type="EMBL" id="JGZL01000012">
    <property type="protein sequence ID" value="KFI87390.1"/>
    <property type="molecule type" value="Genomic_DNA"/>
</dbReference>
<dbReference type="eggNOG" id="COG0455">
    <property type="taxonomic scope" value="Bacteria"/>
</dbReference>
<organism evidence="1 2">
    <name type="scientific">Bifidobacterium ruminantium</name>
    <dbReference type="NCBI Taxonomy" id="78346"/>
    <lineage>
        <taxon>Bacteria</taxon>
        <taxon>Bacillati</taxon>
        <taxon>Actinomycetota</taxon>
        <taxon>Actinomycetes</taxon>
        <taxon>Bifidobacteriales</taxon>
        <taxon>Bifidobacteriaceae</taxon>
        <taxon>Bifidobacterium</taxon>
    </lineage>
</organism>
<protein>
    <submittedName>
        <fullName evidence="1">Uncharacterized protein</fullName>
    </submittedName>
</protein>
<dbReference type="STRING" id="78346.BRUM_0526"/>
<evidence type="ECO:0000313" key="1">
    <source>
        <dbReference type="EMBL" id="KFI87390.1"/>
    </source>
</evidence>
<accession>A0A087CVU0</accession>
<dbReference type="AlphaFoldDB" id="A0A087CVU0"/>
<proteinExistence type="predicted"/>
<dbReference type="Gene3D" id="3.40.50.300">
    <property type="entry name" value="P-loop containing nucleotide triphosphate hydrolases"/>
    <property type="match status" value="1"/>
</dbReference>
<gene>
    <name evidence="1" type="ORF">BRUM_0526</name>
</gene>
<sequence>MWITHVLRPQGPIGLHAMTATLFNRDMSNAVSFSQIPPVPLPSNGGRTASGRKTISPQRFYTPPGSANGASVQRADAFGRGGFRGSTTGVESARPGTSEAERMSVSTAVLGNVVTVDAAVAGIGASTLAALLSRELTERGCKSVLVDADLTGGGLDVLLGVENEDGTRFGDVSAPLGNIDGKALIRELPVWDGVPLLACDPWKNENPQSWEVQSCVRALAQVRDAVVVDVGQWHGLRDVPELTQAIRVTAVELTVLGLARAKATMRSKHPLQNRDRHLIVGVEPRGIIRSNGATTVEEAENYLDRGIEAAIKPDARLCSELLGGLGLRRPNRQTAKALSILADGVQEALEGKRGNHGTRTP</sequence>
<evidence type="ECO:0000313" key="2">
    <source>
        <dbReference type="Proteomes" id="UP000029078"/>
    </source>
</evidence>
<dbReference type="InterPro" id="IPR027417">
    <property type="entry name" value="P-loop_NTPase"/>
</dbReference>
<keyword evidence="2" id="KW-1185">Reference proteome</keyword>